<keyword evidence="3" id="KW-1185">Reference proteome</keyword>
<organism evidence="2 3">
    <name type="scientific">Epibacterium ulvae</name>
    <dbReference type="NCBI Taxonomy" id="1156985"/>
    <lineage>
        <taxon>Bacteria</taxon>
        <taxon>Pseudomonadati</taxon>
        <taxon>Pseudomonadota</taxon>
        <taxon>Alphaproteobacteria</taxon>
        <taxon>Rhodobacterales</taxon>
        <taxon>Roseobacteraceae</taxon>
        <taxon>Epibacterium</taxon>
    </lineage>
</organism>
<evidence type="ECO:0000313" key="2">
    <source>
        <dbReference type="EMBL" id="SCZ64365.1"/>
    </source>
</evidence>
<evidence type="ECO:0000256" key="1">
    <source>
        <dbReference type="SAM" id="SignalP"/>
    </source>
</evidence>
<reference evidence="2 3" key="1">
    <citation type="submission" date="2016-10" db="EMBL/GenBank/DDBJ databases">
        <authorList>
            <person name="de Groot N.N."/>
        </authorList>
    </citation>
    <scope>NUCLEOTIDE SEQUENCE [LARGE SCALE GENOMIC DNA]</scope>
    <source>
        <strain evidence="2 3">U95</strain>
    </source>
</reference>
<proteinExistence type="predicted"/>
<evidence type="ECO:0000313" key="3">
    <source>
        <dbReference type="Proteomes" id="UP000198767"/>
    </source>
</evidence>
<dbReference type="RefSeq" id="WP_090218589.1">
    <property type="nucleotide sequence ID" value="NZ_CANLDO010000021.1"/>
</dbReference>
<gene>
    <name evidence="2" type="ORF">SAMN04488118_105230</name>
</gene>
<name>A0A1G5QR84_9RHOB</name>
<dbReference type="EMBL" id="FMWG01000005">
    <property type="protein sequence ID" value="SCZ64365.1"/>
    <property type="molecule type" value="Genomic_DNA"/>
</dbReference>
<feature type="chain" id="PRO_5011517219" evidence="1">
    <location>
        <begin position="20"/>
        <end position="163"/>
    </location>
</feature>
<accession>A0A1G5QR84</accession>
<dbReference type="PROSITE" id="PS51257">
    <property type="entry name" value="PROKAR_LIPOPROTEIN"/>
    <property type="match status" value="1"/>
</dbReference>
<dbReference type="AlphaFoldDB" id="A0A1G5QR84"/>
<feature type="signal peptide" evidence="1">
    <location>
        <begin position="1"/>
        <end position="19"/>
    </location>
</feature>
<dbReference type="OrthoDB" id="7426224at2"/>
<sequence>MRLFCISALIACTASGALACPNGATQLVSCTFNDGSRYLETCLLGSYATYAFGHTDKRADLRLARPVTEVEMTPWPGVSRYIWEDMTFVNGAVRYKVYANVDRLEQGGELMLLGGVVVSQNDRTLATLECDVGSVETQDWLQPLFTAKEGSGQYYSQEERVWK</sequence>
<keyword evidence="1" id="KW-0732">Signal</keyword>
<dbReference type="Proteomes" id="UP000198767">
    <property type="component" value="Unassembled WGS sequence"/>
</dbReference>
<dbReference type="STRING" id="1156985.SAMN04488118_105230"/>
<protein>
    <submittedName>
        <fullName evidence="2">Uncharacterized protein</fullName>
    </submittedName>
</protein>